<proteinExistence type="predicted"/>
<dbReference type="InterPro" id="IPR029044">
    <property type="entry name" value="Nucleotide-diphossugar_trans"/>
</dbReference>
<sequence>MRLCIGISFYNAGEFLDYAICSVLNQTYKNWKLLLLNDGSTDNSLDIAMKYQGDPRIEVLSDGENRGLIYRLNQLISLCESKYFVRMDADDIMHPLRLERQVSFMENNAHIDVLGSWAYSIDVTNKVCGILKVNSNPDSLMDVFSHSCFIHPSIMGKTSWFQEHQYDSSFVRMEDMELWARTILNSSFHNLQEPLLYYREIGVPYLRKYLQSMTGERILIRKIYGDAVSFIKYEKMMKTYIKSLIYIFFSLINGQKYLIGKRSCRVISFDYQCAMKELRDAIRR</sequence>
<reference evidence="2 3" key="1">
    <citation type="submission" date="2018-08" db="EMBL/GenBank/DDBJ databases">
        <title>A genome reference for cultivated species of the human gut microbiota.</title>
        <authorList>
            <person name="Zou Y."/>
            <person name="Xue W."/>
            <person name="Luo G."/>
        </authorList>
    </citation>
    <scope>NUCLEOTIDE SEQUENCE [LARGE SCALE GENOMIC DNA]</scope>
    <source>
        <strain evidence="2 3">AM16-49B</strain>
    </source>
</reference>
<name>A0A414YKB4_9BACE</name>
<keyword evidence="2" id="KW-0808">Transferase</keyword>
<gene>
    <name evidence="2" type="ORF">DW190_17880</name>
</gene>
<feature type="domain" description="Glycosyltransferase 2-like" evidence="1">
    <location>
        <begin position="5"/>
        <end position="125"/>
    </location>
</feature>
<protein>
    <submittedName>
        <fullName evidence="2">Glycosyltransferase</fullName>
    </submittedName>
</protein>
<dbReference type="EMBL" id="QRKD01000026">
    <property type="protein sequence ID" value="RHH86464.1"/>
    <property type="molecule type" value="Genomic_DNA"/>
</dbReference>
<dbReference type="Proteomes" id="UP000283512">
    <property type="component" value="Unassembled WGS sequence"/>
</dbReference>
<dbReference type="GO" id="GO:0008417">
    <property type="term" value="F:fucosyltransferase activity"/>
    <property type="evidence" value="ECO:0007669"/>
    <property type="project" value="TreeGrafter"/>
</dbReference>
<evidence type="ECO:0000259" key="1">
    <source>
        <dbReference type="Pfam" id="PF00535"/>
    </source>
</evidence>
<accession>A0A414YKB4</accession>
<dbReference type="Pfam" id="PF00535">
    <property type="entry name" value="Glycos_transf_2"/>
    <property type="match status" value="1"/>
</dbReference>
<dbReference type="Gene3D" id="3.90.550.10">
    <property type="entry name" value="Spore Coat Polysaccharide Biosynthesis Protein SpsA, Chain A"/>
    <property type="match status" value="1"/>
</dbReference>
<dbReference type="RefSeq" id="WP_122295778.1">
    <property type="nucleotide sequence ID" value="NZ_CAXSLD010000007.1"/>
</dbReference>
<comment type="caution">
    <text evidence="2">The sequence shown here is derived from an EMBL/GenBank/DDBJ whole genome shotgun (WGS) entry which is preliminary data.</text>
</comment>
<dbReference type="InterPro" id="IPR001173">
    <property type="entry name" value="Glyco_trans_2-like"/>
</dbReference>
<evidence type="ECO:0000313" key="2">
    <source>
        <dbReference type="EMBL" id="RHH86464.1"/>
    </source>
</evidence>
<dbReference type="PANTHER" id="PTHR22916:SF69">
    <property type="entry name" value="BIFUNCTIONAL GLYCOSYLTRANSFERASE PGTA"/>
    <property type="match status" value="1"/>
</dbReference>
<dbReference type="PANTHER" id="PTHR22916">
    <property type="entry name" value="GLYCOSYLTRANSFERASE"/>
    <property type="match status" value="1"/>
</dbReference>
<dbReference type="AlphaFoldDB" id="A0A414YKB4"/>
<evidence type="ECO:0000313" key="3">
    <source>
        <dbReference type="Proteomes" id="UP000283512"/>
    </source>
</evidence>
<organism evidence="2 3">
    <name type="scientific">Bacteroides caccae</name>
    <dbReference type="NCBI Taxonomy" id="47678"/>
    <lineage>
        <taxon>Bacteria</taxon>
        <taxon>Pseudomonadati</taxon>
        <taxon>Bacteroidota</taxon>
        <taxon>Bacteroidia</taxon>
        <taxon>Bacteroidales</taxon>
        <taxon>Bacteroidaceae</taxon>
        <taxon>Bacteroides</taxon>
    </lineage>
</organism>
<dbReference type="SUPFAM" id="SSF53448">
    <property type="entry name" value="Nucleotide-diphospho-sugar transferases"/>
    <property type="match status" value="1"/>
</dbReference>